<dbReference type="SUPFAM" id="SSF47336">
    <property type="entry name" value="ACP-like"/>
    <property type="match status" value="1"/>
</dbReference>
<dbReference type="RefSeq" id="XP_070918555.1">
    <property type="nucleotide sequence ID" value="XM_071062454.1"/>
</dbReference>
<keyword evidence="1" id="KW-0596">Phosphopantetheine</keyword>
<dbReference type="InterPro" id="IPR042099">
    <property type="entry name" value="ANL_N_sf"/>
</dbReference>
<dbReference type="Proteomes" id="UP001628179">
    <property type="component" value="Unassembled WGS sequence"/>
</dbReference>
<dbReference type="InterPro" id="IPR009081">
    <property type="entry name" value="PP-bd_ACP"/>
</dbReference>
<dbReference type="InterPro" id="IPR006162">
    <property type="entry name" value="Ppantetheine_attach_site"/>
</dbReference>
<dbReference type="Gene3D" id="1.10.1200.10">
    <property type="entry name" value="ACP-like"/>
    <property type="match status" value="1"/>
</dbReference>
<sequence>MTTPSTQYGKRLLVHIVDDRAQSDPGREWVSIPKTSSPEDGWKKITYQQAANAVNRVAHKLVGSTGKPENGEFPTVAYLGPNDVRYLVFTLGAVKAGYQALFISPRNSQEGQLNLFGQTNCNIIWFDGAYTAMVQPWLQERDMHAIMAFPVSAWFPEEHIEPYPYSKTFDEAEWDPLLVLHTSGSTGLPKPIVARQGMLAIADKYHNLGEWKGRVIWVDGMARRSKRILHPMPLYHAAALYTSLFMVHYWDVPTALGIVIGRSHPAWCWNVLKESINVLKELAYVGFGGGNLSSEAGHRLVKNGVTILNVISATEFTPYPIYWQPIPELWRYFIFNSELFGCDWRKSADGETYEQVVVGKHKYPGYQGFFYTFPDAKEYSTKDLYKPHPSMADHWMFYGRADNIIVFSNGEKLNPVSIEQIMMGHPGIKGTIVVGSNRFQPAMIVPTVQPKAKKEANEFLDSIWPLVVKANKETVAHGQIGRQFITLSNPSKPFLRAGKGTIQRASTVRMYKNEINKIYEDANKVTSSETPKLDLSSKETLRRSIESLFEKWLGAPTLEPDTDFFTVGIDSMQVINASRLLMAGLEAAGVHVDASALATRVIYGNPTTKRLAEYLYSVVNMESKDATAGEGQAQQEDHAMEALIEKICGDRHANKTG</sequence>
<name>A0ABQ0GGD6_9PEZI</name>
<dbReference type="PROSITE" id="PS00455">
    <property type="entry name" value="AMP_BINDING"/>
    <property type="match status" value="1"/>
</dbReference>
<evidence type="ECO:0000313" key="6">
    <source>
        <dbReference type="Proteomes" id="UP001628179"/>
    </source>
</evidence>
<dbReference type="Gene3D" id="3.40.50.12780">
    <property type="entry name" value="N-terminal domain of ligase-like"/>
    <property type="match status" value="1"/>
</dbReference>
<evidence type="ECO:0000313" key="5">
    <source>
        <dbReference type="EMBL" id="GAB1316824.1"/>
    </source>
</evidence>
<protein>
    <submittedName>
        <fullName evidence="5">Polyketide synthase phosphopantetheine-binding domain-containing protein</fullName>
    </submittedName>
</protein>
<evidence type="ECO:0000259" key="3">
    <source>
        <dbReference type="Pfam" id="PF00501"/>
    </source>
</evidence>
<proteinExistence type="predicted"/>
<feature type="domain" description="AMP-dependent synthetase/ligase" evidence="3">
    <location>
        <begin position="20"/>
        <end position="247"/>
    </location>
</feature>
<dbReference type="SUPFAM" id="SSF56801">
    <property type="entry name" value="Acetyl-CoA synthetase-like"/>
    <property type="match status" value="1"/>
</dbReference>
<feature type="domain" description="Carrier" evidence="4">
    <location>
        <begin position="545"/>
        <end position="615"/>
    </location>
</feature>
<evidence type="ECO:0000256" key="2">
    <source>
        <dbReference type="ARBA" id="ARBA00022553"/>
    </source>
</evidence>
<dbReference type="InterPro" id="IPR036736">
    <property type="entry name" value="ACP-like_sf"/>
</dbReference>
<gene>
    <name evidence="5" type="ORF">MFIFM68171_07034</name>
</gene>
<dbReference type="Pfam" id="PF00550">
    <property type="entry name" value="PP-binding"/>
    <property type="match status" value="1"/>
</dbReference>
<dbReference type="InterPro" id="IPR051414">
    <property type="entry name" value="Adenylate-forming_Reductase"/>
</dbReference>
<dbReference type="InterPro" id="IPR000873">
    <property type="entry name" value="AMP-dep_synth/lig_dom"/>
</dbReference>
<dbReference type="PANTHER" id="PTHR43439:SF2">
    <property type="entry name" value="ENZYME, PUTATIVE (JCVI)-RELATED"/>
    <property type="match status" value="1"/>
</dbReference>
<dbReference type="InterPro" id="IPR020845">
    <property type="entry name" value="AMP-binding_CS"/>
</dbReference>
<dbReference type="PANTHER" id="PTHR43439">
    <property type="entry name" value="PHENYLACETATE-COENZYME A LIGASE"/>
    <property type="match status" value="1"/>
</dbReference>
<keyword evidence="2" id="KW-0597">Phosphoprotein</keyword>
<evidence type="ECO:0000256" key="1">
    <source>
        <dbReference type="ARBA" id="ARBA00022450"/>
    </source>
</evidence>
<reference evidence="5 6" key="1">
    <citation type="submission" date="2024-09" db="EMBL/GenBank/DDBJ databases">
        <title>Itraconazole resistance in Madurella fahalii resulting from another homologue of gene encoding cytochrome P450 14-alpha sterol demethylase (CYP51).</title>
        <authorList>
            <person name="Yoshioka I."/>
            <person name="Fahal A.H."/>
            <person name="Kaneko S."/>
            <person name="Yaguchi T."/>
        </authorList>
    </citation>
    <scope>NUCLEOTIDE SEQUENCE [LARGE SCALE GENOMIC DNA]</scope>
    <source>
        <strain evidence="5 6">IFM 68171</strain>
    </source>
</reference>
<keyword evidence="6" id="KW-1185">Reference proteome</keyword>
<accession>A0ABQ0GGD6</accession>
<dbReference type="Pfam" id="PF00501">
    <property type="entry name" value="AMP-binding"/>
    <property type="match status" value="1"/>
</dbReference>
<organism evidence="5 6">
    <name type="scientific">Madurella fahalii</name>
    <dbReference type="NCBI Taxonomy" id="1157608"/>
    <lineage>
        <taxon>Eukaryota</taxon>
        <taxon>Fungi</taxon>
        <taxon>Dikarya</taxon>
        <taxon>Ascomycota</taxon>
        <taxon>Pezizomycotina</taxon>
        <taxon>Sordariomycetes</taxon>
        <taxon>Sordariomycetidae</taxon>
        <taxon>Sordariales</taxon>
        <taxon>Sordariales incertae sedis</taxon>
        <taxon>Madurella</taxon>
    </lineage>
</organism>
<dbReference type="Pfam" id="PF23562">
    <property type="entry name" value="AMP-binding_C_3"/>
    <property type="match status" value="1"/>
</dbReference>
<dbReference type="GeneID" id="98177777"/>
<evidence type="ECO:0000259" key="4">
    <source>
        <dbReference type="Pfam" id="PF00550"/>
    </source>
</evidence>
<dbReference type="PROSITE" id="PS00012">
    <property type="entry name" value="PHOSPHOPANTETHEINE"/>
    <property type="match status" value="1"/>
</dbReference>
<comment type="caution">
    <text evidence="5">The sequence shown here is derived from an EMBL/GenBank/DDBJ whole genome shotgun (WGS) entry which is preliminary data.</text>
</comment>
<dbReference type="EMBL" id="BAAFSV010000004">
    <property type="protein sequence ID" value="GAB1316824.1"/>
    <property type="molecule type" value="Genomic_DNA"/>
</dbReference>